<sequence length="203" mass="23660">MLIRKCIALLICFLMQGCISTQVSEGALSEYKDKHVREFLSDQIMYNIHNKNYNYITRTGGSKKYFLYTPALFVDKQVAAPSVNVRNLCTISGGREEVKRFNPDTFIESDYKVDKAFRDMGLYAYFRAYEAFSDSYLDFEKQKIAYRLQTEKLDEYINKDYFFDDFSCVVNGKTIWSLSIEPVAIDKDSSDIEQIWILMTVNS</sequence>
<keyword evidence="1" id="KW-0732">Signal</keyword>
<dbReference type="Proteomes" id="UP000254190">
    <property type="component" value="Unassembled WGS sequence"/>
</dbReference>
<accession>A0A379ND48</accession>
<feature type="chain" id="PRO_5016723849" description="Lipoprotein" evidence="1">
    <location>
        <begin position="21"/>
        <end position="203"/>
    </location>
</feature>
<reference evidence="2 3" key="1">
    <citation type="submission" date="2018-06" db="EMBL/GenBank/DDBJ databases">
        <authorList>
            <consortium name="Pathogen Informatics"/>
            <person name="Doyle S."/>
        </authorList>
    </citation>
    <scope>NUCLEOTIDE SEQUENCE [LARGE SCALE GENOMIC DNA]</scope>
    <source>
        <strain evidence="2 3">NCTC5754</strain>
    </source>
</reference>
<organism evidence="2 3">
    <name type="scientific">Salmonella enterica subsp. enterica serovar Bovismorbificans</name>
    <dbReference type="NCBI Taxonomy" id="58097"/>
    <lineage>
        <taxon>Bacteria</taxon>
        <taxon>Pseudomonadati</taxon>
        <taxon>Pseudomonadota</taxon>
        <taxon>Gammaproteobacteria</taxon>
        <taxon>Enterobacterales</taxon>
        <taxon>Enterobacteriaceae</taxon>
        <taxon>Salmonella</taxon>
    </lineage>
</organism>
<feature type="signal peptide" evidence="1">
    <location>
        <begin position="1"/>
        <end position="20"/>
    </location>
</feature>
<name>A0A379ND48_SALET</name>
<evidence type="ECO:0000313" key="3">
    <source>
        <dbReference type="Proteomes" id="UP000254190"/>
    </source>
</evidence>
<evidence type="ECO:0000256" key="1">
    <source>
        <dbReference type="SAM" id="SignalP"/>
    </source>
</evidence>
<proteinExistence type="predicted"/>
<gene>
    <name evidence="2" type="ORF">NCTC5754_00095</name>
</gene>
<protein>
    <recommendedName>
        <fullName evidence="4">Lipoprotein</fullName>
    </recommendedName>
</protein>
<evidence type="ECO:0000313" key="2">
    <source>
        <dbReference type="EMBL" id="SUE45328.1"/>
    </source>
</evidence>
<evidence type="ECO:0008006" key="4">
    <source>
        <dbReference type="Google" id="ProtNLM"/>
    </source>
</evidence>
<dbReference type="EMBL" id="UGVQ01000001">
    <property type="protein sequence ID" value="SUE45328.1"/>
    <property type="molecule type" value="Genomic_DNA"/>
</dbReference>
<dbReference type="AlphaFoldDB" id="A0A379ND48"/>
<dbReference type="PROSITE" id="PS51257">
    <property type="entry name" value="PROKAR_LIPOPROTEIN"/>
    <property type="match status" value="1"/>
</dbReference>